<feature type="domain" description="MacB-like periplasmic core" evidence="8">
    <location>
        <begin position="19"/>
        <end position="209"/>
    </location>
</feature>
<dbReference type="RefSeq" id="WP_013443700.1">
    <property type="nucleotide sequence ID" value="NC_014734.1"/>
</dbReference>
<dbReference type="eggNOG" id="COG0577">
    <property type="taxonomic scope" value="Bacteria"/>
</dbReference>
<sequence length="778" mass="88323">MKAIFRNFFFVLKRFKTSSILNILGLSVAFAVFIVCLIQVYYDYNYDRSYNKSANIYQLVQLYSDNNRGITMTTPMAKEMSEVFPEIKSYCLIRFIRNETFDVINKTGSKQKFTATVNDATIGLLDVFTPKILAGDPRQALTQKGKAMISENTAHKFFGNANPIGKTVFFHYDKAPLTIVAVFKDFPKNSSLSNDIFVYLPDDDPSNYNYKGYFEILPRDVNKLIAKINGKKKYGELISQRFNNPKDEVKVKAEFQDLTSMHFDSLKSDGTGSITTTLSLLAIGILTLIIAYINFLNFSIAMAPARVRGLNIQKILGANSRTLRYIVAAEGPFFSMLAFIISIFIISFLKQSSIYEYFSADLSLQKNWILLSIIGGLSLIFGFLFGLYPARYITSFQPAIALSGSFSLSGKSVKLRNTLITIQFVSAITLIIVSVFIKTQHDYMKNYEWGMQKENIVYLPCQQIKTSIIAFGEELKKDPRILDYTASYFIPGEVGMTWGRDFEGKQVSAVIWPVYPNFLRFFGVKIREGRDFQNSDSTGAKHGIIFNRQFLKNNSLKQILGKDFEGFNAKLSIVGIAENVNYSSLKDSIQPMAFAILNDRQMQWVIIKISGTETSSTINYIKKTWEKYSDEDFDIKFLDKSINDLYKNESNLSKLISIFGVVIIIIAIMGVYGLIVFNARYKSKEIALRKVNGASVKEIMLMLNRSILIQLVIAFALAVPLSYYIVHRWLQQFAYKTSVYWWIFLLAGLLVFVITVITVSWQSHKAATANPVDAIKNE</sequence>
<feature type="transmembrane region" description="Helical" evidence="6">
    <location>
        <begin position="20"/>
        <end position="42"/>
    </location>
</feature>
<evidence type="ECO:0000313" key="10">
    <source>
        <dbReference type="Proteomes" id="UP000008718"/>
    </source>
</evidence>
<keyword evidence="5 6" id="KW-0472">Membrane</keyword>
<evidence type="ECO:0000259" key="8">
    <source>
        <dbReference type="Pfam" id="PF12704"/>
    </source>
</evidence>
<dbReference type="PANTHER" id="PTHR30572">
    <property type="entry name" value="MEMBRANE COMPONENT OF TRANSPORTER-RELATED"/>
    <property type="match status" value="1"/>
</dbReference>
<proteinExistence type="predicted"/>
<feature type="transmembrane region" description="Helical" evidence="6">
    <location>
        <begin position="707"/>
        <end position="727"/>
    </location>
</feature>
<reference evidence="9 10" key="2">
    <citation type="journal article" date="2011" name="Stand. Genomic Sci.">
        <title>Complete genome sequence of Paludibacter propionicigenes type strain (WB4).</title>
        <authorList>
            <person name="Gronow S."/>
            <person name="Munk C."/>
            <person name="Lapidus A."/>
            <person name="Nolan M."/>
            <person name="Lucas S."/>
            <person name="Hammon N."/>
            <person name="Deshpande S."/>
            <person name="Cheng J.F."/>
            <person name="Tapia R."/>
            <person name="Han C."/>
            <person name="Goodwin L."/>
            <person name="Pitluck S."/>
            <person name="Liolios K."/>
            <person name="Ivanova N."/>
            <person name="Mavromatis K."/>
            <person name="Mikhailova N."/>
            <person name="Pati A."/>
            <person name="Chen A."/>
            <person name="Palaniappan K."/>
            <person name="Land M."/>
            <person name="Hauser L."/>
            <person name="Chang Y.J."/>
            <person name="Jeffries C.D."/>
            <person name="Brambilla E."/>
            <person name="Rohde M."/>
            <person name="Goker M."/>
            <person name="Detter J.C."/>
            <person name="Woyke T."/>
            <person name="Bristow J."/>
            <person name="Eisen J.A."/>
            <person name="Markowitz V."/>
            <person name="Hugenholtz P."/>
            <person name="Kyrpides N.C."/>
            <person name="Klenk H.P."/>
        </authorList>
    </citation>
    <scope>NUCLEOTIDE SEQUENCE [LARGE SCALE GENOMIC DNA]</scope>
    <source>
        <strain evidence="10">DSM 17365 / JCM 13257 / WB4</strain>
    </source>
</reference>
<dbReference type="STRING" id="694427.Palpr_0169"/>
<evidence type="ECO:0000256" key="2">
    <source>
        <dbReference type="ARBA" id="ARBA00022475"/>
    </source>
</evidence>
<keyword evidence="10" id="KW-1185">Reference proteome</keyword>
<organism evidence="9 10">
    <name type="scientific">Paludibacter propionicigenes (strain DSM 17365 / JCM 13257 / WB4)</name>
    <dbReference type="NCBI Taxonomy" id="694427"/>
    <lineage>
        <taxon>Bacteria</taxon>
        <taxon>Pseudomonadati</taxon>
        <taxon>Bacteroidota</taxon>
        <taxon>Bacteroidia</taxon>
        <taxon>Bacteroidales</taxon>
        <taxon>Paludibacteraceae</taxon>
        <taxon>Paludibacter</taxon>
    </lineage>
</organism>
<dbReference type="OrthoDB" id="973461at2"/>
<dbReference type="HOGENOM" id="CLU_008713_2_0_10"/>
<evidence type="ECO:0000256" key="4">
    <source>
        <dbReference type="ARBA" id="ARBA00022989"/>
    </source>
</evidence>
<evidence type="ECO:0000256" key="1">
    <source>
        <dbReference type="ARBA" id="ARBA00004651"/>
    </source>
</evidence>
<comment type="subcellular location">
    <subcellularLocation>
        <location evidence="1">Cell membrane</location>
        <topology evidence="1">Multi-pass membrane protein</topology>
    </subcellularLocation>
</comment>
<feature type="domain" description="ABC3 transporter permease C-terminal" evidence="7">
    <location>
        <begin position="282"/>
        <end position="398"/>
    </location>
</feature>
<feature type="domain" description="ABC3 transporter permease C-terminal" evidence="7">
    <location>
        <begin position="658"/>
        <end position="771"/>
    </location>
</feature>
<evidence type="ECO:0000256" key="3">
    <source>
        <dbReference type="ARBA" id="ARBA00022692"/>
    </source>
</evidence>
<dbReference type="KEGG" id="ppn:Palpr_0169"/>
<dbReference type="InterPro" id="IPR050250">
    <property type="entry name" value="Macrolide_Exporter_MacB"/>
</dbReference>
<evidence type="ECO:0000256" key="5">
    <source>
        <dbReference type="ARBA" id="ARBA00023136"/>
    </source>
</evidence>
<dbReference type="GO" id="GO:0005886">
    <property type="term" value="C:plasma membrane"/>
    <property type="evidence" value="ECO:0007669"/>
    <property type="project" value="UniProtKB-SubCell"/>
</dbReference>
<keyword evidence="4 6" id="KW-1133">Transmembrane helix</keyword>
<feature type="transmembrane region" description="Helical" evidence="6">
    <location>
        <begin position="323"/>
        <end position="348"/>
    </location>
</feature>
<protein>
    <submittedName>
        <fullName evidence="9">Uncharacterized protein</fullName>
    </submittedName>
</protein>
<evidence type="ECO:0000259" key="7">
    <source>
        <dbReference type="Pfam" id="PF02687"/>
    </source>
</evidence>
<feature type="transmembrane region" description="Helical" evidence="6">
    <location>
        <begin position="278"/>
        <end position="302"/>
    </location>
</feature>
<keyword evidence="2" id="KW-1003">Cell membrane</keyword>
<dbReference type="InterPro" id="IPR003838">
    <property type="entry name" value="ABC3_permease_C"/>
</dbReference>
<dbReference type="EMBL" id="CP002345">
    <property type="protein sequence ID" value="ADQ78331.1"/>
    <property type="molecule type" value="Genomic_DNA"/>
</dbReference>
<accession>E4T0H2</accession>
<feature type="transmembrane region" description="Helical" evidence="6">
    <location>
        <begin position="739"/>
        <end position="761"/>
    </location>
</feature>
<dbReference type="InterPro" id="IPR025857">
    <property type="entry name" value="MacB_PCD"/>
</dbReference>
<dbReference type="GO" id="GO:0022857">
    <property type="term" value="F:transmembrane transporter activity"/>
    <property type="evidence" value="ECO:0007669"/>
    <property type="project" value="TreeGrafter"/>
</dbReference>
<feature type="transmembrane region" description="Helical" evidence="6">
    <location>
        <begin position="418"/>
        <end position="437"/>
    </location>
</feature>
<dbReference type="AlphaFoldDB" id="E4T0H2"/>
<dbReference type="PANTHER" id="PTHR30572:SF18">
    <property type="entry name" value="ABC-TYPE MACROLIDE FAMILY EXPORT SYSTEM PERMEASE COMPONENT 2"/>
    <property type="match status" value="1"/>
</dbReference>
<name>E4T0H2_PALPW</name>
<gene>
    <name evidence="9" type="ordered locus">Palpr_0169</name>
</gene>
<evidence type="ECO:0000256" key="6">
    <source>
        <dbReference type="SAM" id="Phobius"/>
    </source>
</evidence>
<dbReference type="Proteomes" id="UP000008718">
    <property type="component" value="Chromosome"/>
</dbReference>
<evidence type="ECO:0000313" key="9">
    <source>
        <dbReference type="EMBL" id="ADQ78331.1"/>
    </source>
</evidence>
<feature type="transmembrane region" description="Helical" evidence="6">
    <location>
        <begin position="368"/>
        <end position="388"/>
    </location>
</feature>
<dbReference type="Pfam" id="PF12704">
    <property type="entry name" value="MacB_PCD"/>
    <property type="match status" value="1"/>
</dbReference>
<feature type="transmembrane region" description="Helical" evidence="6">
    <location>
        <begin position="655"/>
        <end position="679"/>
    </location>
</feature>
<dbReference type="Pfam" id="PF02687">
    <property type="entry name" value="FtsX"/>
    <property type="match status" value="2"/>
</dbReference>
<reference key="1">
    <citation type="submission" date="2010-11" db="EMBL/GenBank/DDBJ databases">
        <title>The complete genome of Paludibacter propionicigenes DSM 17365.</title>
        <authorList>
            <consortium name="US DOE Joint Genome Institute (JGI-PGF)"/>
            <person name="Lucas S."/>
            <person name="Copeland A."/>
            <person name="Lapidus A."/>
            <person name="Bruce D."/>
            <person name="Goodwin L."/>
            <person name="Pitluck S."/>
            <person name="Kyrpides N."/>
            <person name="Mavromatis K."/>
            <person name="Ivanova N."/>
            <person name="Munk A.C."/>
            <person name="Brettin T."/>
            <person name="Detter J.C."/>
            <person name="Han C."/>
            <person name="Tapia R."/>
            <person name="Land M."/>
            <person name="Hauser L."/>
            <person name="Markowitz V."/>
            <person name="Cheng J.-F."/>
            <person name="Hugenholtz P."/>
            <person name="Woyke T."/>
            <person name="Wu D."/>
            <person name="Gronow S."/>
            <person name="Wellnitz S."/>
            <person name="Brambilla E."/>
            <person name="Klenk H.-P."/>
            <person name="Eisen J.A."/>
        </authorList>
    </citation>
    <scope>NUCLEOTIDE SEQUENCE</scope>
    <source>
        <strain>WB4</strain>
    </source>
</reference>
<keyword evidence="3 6" id="KW-0812">Transmembrane</keyword>